<keyword evidence="5" id="KW-1185">Reference proteome</keyword>
<dbReference type="Proteomes" id="UP000002051">
    <property type="component" value="Chromosome 3"/>
</dbReference>
<reference evidence="3 5" key="1">
    <citation type="journal article" date="2011" name="Nature">
        <title>The Medicago genome provides insight into the evolution of rhizobial symbioses.</title>
        <authorList>
            <person name="Young N.D."/>
            <person name="Debelle F."/>
            <person name="Oldroyd G.E."/>
            <person name="Geurts R."/>
            <person name="Cannon S.B."/>
            <person name="Udvardi M.K."/>
            <person name="Benedito V.A."/>
            <person name="Mayer K.F."/>
            <person name="Gouzy J."/>
            <person name="Schoof H."/>
            <person name="Van de Peer Y."/>
            <person name="Proost S."/>
            <person name="Cook D.R."/>
            <person name="Meyers B.C."/>
            <person name="Spannagl M."/>
            <person name="Cheung F."/>
            <person name="De Mita S."/>
            <person name="Krishnakumar V."/>
            <person name="Gundlach H."/>
            <person name="Zhou S."/>
            <person name="Mudge J."/>
            <person name="Bharti A.K."/>
            <person name="Murray J.D."/>
            <person name="Naoumkina M.A."/>
            <person name="Rosen B."/>
            <person name="Silverstein K.A."/>
            <person name="Tang H."/>
            <person name="Rombauts S."/>
            <person name="Zhao P.X."/>
            <person name="Zhou P."/>
            <person name="Barbe V."/>
            <person name="Bardou P."/>
            <person name="Bechner M."/>
            <person name="Bellec A."/>
            <person name="Berger A."/>
            <person name="Berges H."/>
            <person name="Bidwell S."/>
            <person name="Bisseling T."/>
            <person name="Choisne N."/>
            <person name="Couloux A."/>
            <person name="Denny R."/>
            <person name="Deshpande S."/>
            <person name="Dai X."/>
            <person name="Doyle J.J."/>
            <person name="Dudez A.M."/>
            <person name="Farmer A.D."/>
            <person name="Fouteau S."/>
            <person name="Franken C."/>
            <person name="Gibelin C."/>
            <person name="Gish J."/>
            <person name="Goldstein S."/>
            <person name="Gonzalez A.J."/>
            <person name="Green P.J."/>
            <person name="Hallab A."/>
            <person name="Hartog M."/>
            <person name="Hua A."/>
            <person name="Humphray S.J."/>
            <person name="Jeong D.H."/>
            <person name="Jing Y."/>
            <person name="Jocker A."/>
            <person name="Kenton S.M."/>
            <person name="Kim D.J."/>
            <person name="Klee K."/>
            <person name="Lai H."/>
            <person name="Lang C."/>
            <person name="Lin S."/>
            <person name="Macmil S.L."/>
            <person name="Magdelenat G."/>
            <person name="Matthews L."/>
            <person name="McCorrison J."/>
            <person name="Monaghan E.L."/>
            <person name="Mun J.H."/>
            <person name="Najar F.Z."/>
            <person name="Nicholson C."/>
            <person name="Noirot C."/>
            <person name="O'Bleness M."/>
            <person name="Paule C.R."/>
            <person name="Poulain J."/>
            <person name="Prion F."/>
            <person name="Qin B."/>
            <person name="Qu C."/>
            <person name="Retzel E.F."/>
            <person name="Riddle C."/>
            <person name="Sallet E."/>
            <person name="Samain S."/>
            <person name="Samson N."/>
            <person name="Sanders I."/>
            <person name="Saurat O."/>
            <person name="Scarpelli C."/>
            <person name="Schiex T."/>
            <person name="Segurens B."/>
            <person name="Severin A.J."/>
            <person name="Sherrier D.J."/>
            <person name="Shi R."/>
            <person name="Sims S."/>
            <person name="Singer S.R."/>
            <person name="Sinharoy S."/>
            <person name="Sterck L."/>
            <person name="Viollet A."/>
            <person name="Wang B.B."/>
            <person name="Wang K."/>
            <person name="Wang M."/>
            <person name="Wang X."/>
            <person name="Warfsmann J."/>
            <person name="Weissenbach J."/>
            <person name="White D.D."/>
            <person name="White J.D."/>
            <person name="Wiley G.B."/>
            <person name="Wincker P."/>
            <person name="Xing Y."/>
            <person name="Yang L."/>
            <person name="Yao Z."/>
            <person name="Ying F."/>
            <person name="Zhai J."/>
            <person name="Zhou L."/>
            <person name="Zuber A."/>
            <person name="Denarie J."/>
            <person name="Dixon R.A."/>
            <person name="May G.D."/>
            <person name="Schwartz D.C."/>
            <person name="Rogers J."/>
            <person name="Quetier F."/>
            <person name="Town C.D."/>
            <person name="Roe B.A."/>
        </authorList>
    </citation>
    <scope>NUCLEOTIDE SEQUENCE [LARGE SCALE GENOMIC DNA]</scope>
    <source>
        <strain evidence="3">A17</strain>
        <strain evidence="4 5">cv. Jemalong A17</strain>
    </source>
</reference>
<name>G7J828_MEDTR</name>
<organism evidence="3 5">
    <name type="scientific">Medicago truncatula</name>
    <name type="common">Barrel medic</name>
    <name type="synonym">Medicago tribuloides</name>
    <dbReference type="NCBI Taxonomy" id="3880"/>
    <lineage>
        <taxon>Eukaryota</taxon>
        <taxon>Viridiplantae</taxon>
        <taxon>Streptophyta</taxon>
        <taxon>Embryophyta</taxon>
        <taxon>Tracheophyta</taxon>
        <taxon>Spermatophyta</taxon>
        <taxon>Magnoliopsida</taxon>
        <taxon>eudicotyledons</taxon>
        <taxon>Gunneridae</taxon>
        <taxon>Pentapetalae</taxon>
        <taxon>rosids</taxon>
        <taxon>fabids</taxon>
        <taxon>Fabales</taxon>
        <taxon>Fabaceae</taxon>
        <taxon>Papilionoideae</taxon>
        <taxon>50 kb inversion clade</taxon>
        <taxon>NPAAA clade</taxon>
        <taxon>Hologalegina</taxon>
        <taxon>IRL clade</taxon>
        <taxon>Trifolieae</taxon>
        <taxon>Medicago</taxon>
    </lineage>
</organism>
<dbReference type="AlphaFoldDB" id="G7J828"/>
<evidence type="ECO:0000313" key="3">
    <source>
        <dbReference type="EMBL" id="AES71725.1"/>
    </source>
</evidence>
<feature type="compositionally biased region" description="Polar residues" evidence="1">
    <location>
        <begin position="57"/>
        <end position="66"/>
    </location>
</feature>
<sequence>MKLIGKISLLLVVDGRGVYGAVWFGFERKSHPNRKIKKHAVCVTPTADEGRGVVTGAQGTPMSGSRQLLEEPNHI</sequence>
<keyword evidence="2" id="KW-0732">Signal</keyword>
<dbReference type="EnsemblPlants" id="AES71725">
    <property type="protein sequence ID" value="AES71725"/>
    <property type="gene ID" value="MTR_3g082090"/>
</dbReference>
<reference evidence="3 5" key="2">
    <citation type="journal article" date="2014" name="BMC Genomics">
        <title>An improved genome release (version Mt4.0) for the model legume Medicago truncatula.</title>
        <authorList>
            <person name="Tang H."/>
            <person name="Krishnakumar V."/>
            <person name="Bidwell S."/>
            <person name="Rosen B."/>
            <person name="Chan A."/>
            <person name="Zhou S."/>
            <person name="Gentzbittel L."/>
            <person name="Childs K.L."/>
            <person name="Yandell M."/>
            <person name="Gundlach H."/>
            <person name="Mayer K.F."/>
            <person name="Schwartz D.C."/>
            <person name="Town C.D."/>
        </authorList>
    </citation>
    <scope>GENOME REANNOTATION</scope>
    <source>
        <strain evidence="4 5">cv. Jemalong A17</strain>
    </source>
</reference>
<accession>G7J828</accession>
<evidence type="ECO:0000313" key="4">
    <source>
        <dbReference type="EnsemblPlants" id="AES71725"/>
    </source>
</evidence>
<feature type="region of interest" description="Disordered" evidence="1">
    <location>
        <begin position="52"/>
        <end position="75"/>
    </location>
</feature>
<feature type="chain" id="PRO_5014572742" description="Transmembrane protein" evidence="2">
    <location>
        <begin position="21"/>
        <end position="75"/>
    </location>
</feature>
<evidence type="ECO:0000256" key="2">
    <source>
        <dbReference type="SAM" id="SignalP"/>
    </source>
</evidence>
<dbReference type="PaxDb" id="3880-AES71725"/>
<evidence type="ECO:0000256" key="1">
    <source>
        <dbReference type="SAM" id="MobiDB-lite"/>
    </source>
</evidence>
<proteinExistence type="predicted"/>
<dbReference type="HOGENOM" id="CLU_2674798_0_0_1"/>
<dbReference type="EMBL" id="CM001219">
    <property type="protein sequence ID" value="AES71725.1"/>
    <property type="molecule type" value="Genomic_DNA"/>
</dbReference>
<evidence type="ECO:0008006" key="6">
    <source>
        <dbReference type="Google" id="ProtNLM"/>
    </source>
</evidence>
<evidence type="ECO:0000313" key="5">
    <source>
        <dbReference type="Proteomes" id="UP000002051"/>
    </source>
</evidence>
<feature type="signal peptide" evidence="2">
    <location>
        <begin position="1"/>
        <end position="20"/>
    </location>
</feature>
<reference evidence="4" key="3">
    <citation type="submission" date="2015-04" db="UniProtKB">
        <authorList>
            <consortium name="EnsemblPlants"/>
        </authorList>
    </citation>
    <scope>IDENTIFICATION</scope>
    <source>
        <strain evidence="4">cv. Jemalong A17</strain>
    </source>
</reference>
<protein>
    <recommendedName>
        <fullName evidence="6">Transmembrane protein</fullName>
    </recommendedName>
</protein>
<gene>
    <name evidence="3" type="ordered locus">MTR_3g082090</name>
</gene>